<dbReference type="RefSeq" id="WP_015282362.1">
    <property type="nucleotide sequence ID" value="NC_019940.1"/>
</dbReference>
<sequence length="115" mass="12362">MSRLPSQPVGASEPLPFVDTGGLTRDQFEGLIGSGYVVPVENGDDLTLTLVEIEPTAHVGSRPGGGFKLVFSGPADRYFGQATIPLRFPDNRVARLFVVNTGPEGSRMRYEAILN</sequence>
<accession>L0H2G1</accession>
<dbReference type="Pfam" id="PF21880">
    <property type="entry name" value="DUF6916"/>
    <property type="match status" value="1"/>
</dbReference>
<dbReference type="OrthoDB" id="3034787at2"/>
<name>L0H2G1_9GAMM</name>
<dbReference type="EMBL" id="CP003051">
    <property type="protein sequence ID" value="AGA92237.1"/>
    <property type="molecule type" value="Genomic_DNA"/>
</dbReference>
<dbReference type="AlphaFoldDB" id="L0H2G1"/>
<evidence type="ECO:0000313" key="2">
    <source>
        <dbReference type="EMBL" id="AGA92237.1"/>
    </source>
</evidence>
<evidence type="ECO:0000313" key="3">
    <source>
        <dbReference type="Proteomes" id="UP000010816"/>
    </source>
</evidence>
<dbReference type="KEGG" id="tmb:Thimo_3581"/>
<dbReference type="InterPro" id="IPR054209">
    <property type="entry name" value="DUF6916"/>
</dbReference>
<keyword evidence="3" id="KW-1185">Reference proteome</keyword>
<proteinExistence type="predicted"/>
<gene>
    <name evidence="2" type="ORF">Thimo_3581</name>
</gene>
<feature type="domain" description="DUF6916" evidence="1">
    <location>
        <begin position="23"/>
        <end position="113"/>
    </location>
</feature>
<evidence type="ECO:0000259" key="1">
    <source>
        <dbReference type="Pfam" id="PF21880"/>
    </source>
</evidence>
<protein>
    <recommendedName>
        <fullName evidence="1">DUF6916 domain-containing protein</fullName>
    </recommendedName>
</protein>
<dbReference type="HOGENOM" id="CLU_162683_1_0_6"/>
<dbReference type="Proteomes" id="UP000010816">
    <property type="component" value="Chromosome"/>
</dbReference>
<organism evidence="2 3">
    <name type="scientific">Thioflavicoccus mobilis 8321</name>
    <dbReference type="NCBI Taxonomy" id="765912"/>
    <lineage>
        <taxon>Bacteria</taxon>
        <taxon>Pseudomonadati</taxon>
        <taxon>Pseudomonadota</taxon>
        <taxon>Gammaproteobacteria</taxon>
        <taxon>Chromatiales</taxon>
        <taxon>Chromatiaceae</taxon>
        <taxon>Thioflavicoccus</taxon>
    </lineage>
</organism>
<reference evidence="2 3" key="1">
    <citation type="submission" date="2011-09" db="EMBL/GenBank/DDBJ databases">
        <title>Complete sequence of chromosome of Thioflavicoccus mobilis 8321.</title>
        <authorList>
            <consortium name="US DOE Joint Genome Institute"/>
            <person name="Lucas S."/>
            <person name="Han J."/>
            <person name="Lapidus A."/>
            <person name="Cheng J.-F."/>
            <person name="Goodwin L."/>
            <person name="Pitluck S."/>
            <person name="Peters L."/>
            <person name="Ovchinnikova G."/>
            <person name="Lu M."/>
            <person name="Detter J.C."/>
            <person name="Han C."/>
            <person name="Tapia R."/>
            <person name="Land M."/>
            <person name="Hauser L."/>
            <person name="Kyrpides N."/>
            <person name="Ivanova N."/>
            <person name="Pagani I."/>
            <person name="Vogl K."/>
            <person name="Liu Z."/>
            <person name="Imhoff J."/>
            <person name="Thiel V."/>
            <person name="Frigaard N.-U."/>
            <person name="Bryant D."/>
            <person name="Woyke T."/>
        </authorList>
    </citation>
    <scope>NUCLEOTIDE SEQUENCE [LARGE SCALE GENOMIC DNA]</scope>
    <source>
        <strain evidence="2 3">8321</strain>
    </source>
</reference>